<dbReference type="PANTHER" id="PTHR37827">
    <property type="entry name" value="TUDOR DOMAIN-CONTAINING PROTEIN"/>
    <property type="match status" value="1"/>
</dbReference>
<evidence type="ECO:0000313" key="1">
    <source>
        <dbReference type="EMBL" id="GHC54159.1"/>
    </source>
</evidence>
<accession>A0A918TN11</accession>
<comment type="caution">
    <text evidence="1">The sequence shown here is derived from an EMBL/GenBank/DDBJ whole genome shotgun (WGS) entry which is preliminary data.</text>
</comment>
<dbReference type="EMBL" id="BMXI01000008">
    <property type="protein sequence ID" value="GHC54159.1"/>
    <property type="molecule type" value="Genomic_DNA"/>
</dbReference>
<keyword evidence="2" id="KW-1185">Reference proteome</keyword>
<reference evidence="1" key="1">
    <citation type="journal article" date="2014" name="Int. J. Syst. Evol. Microbiol.">
        <title>Complete genome sequence of Corynebacterium casei LMG S-19264T (=DSM 44701T), isolated from a smear-ripened cheese.</title>
        <authorList>
            <consortium name="US DOE Joint Genome Institute (JGI-PGF)"/>
            <person name="Walter F."/>
            <person name="Albersmeier A."/>
            <person name="Kalinowski J."/>
            <person name="Ruckert C."/>
        </authorList>
    </citation>
    <scope>NUCLEOTIDE SEQUENCE</scope>
    <source>
        <strain evidence="1">KCTC 12988</strain>
    </source>
</reference>
<gene>
    <name evidence="1" type="ORF">GCM10007100_20620</name>
</gene>
<name>A0A918TN11_9BACT</name>
<proteinExistence type="predicted"/>
<dbReference type="Proteomes" id="UP000644507">
    <property type="component" value="Unassembled WGS sequence"/>
</dbReference>
<protein>
    <recommendedName>
        <fullName evidence="3">HNH domain-containing protein</fullName>
    </recommendedName>
</protein>
<dbReference type="PANTHER" id="PTHR37827:SF1">
    <property type="entry name" value="HNH DOMAIN-CONTAINING PROTEIN"/>
    <property type="match status" value="1"/>
</dbReference>
<reference evidence="1" key="2">
    <citation type="submission" date="2020-09" db="EMBL/GenBank/DDBJ databases">
        <authorList>
            <person name="Sun Q."/>
            <person name="Kim S."/>
        </authorList>
    </citation>
    <scope>NUCLEOTIDE SEQUENCE</scope>
    <source>
        <strain evidence="1">KCTC 12988</strain>
    </source>
</reference>
<dbReference type="AlphaFoldDB" id="A0A918TN11"/>
<sequence>MHHLIPRKCHSKKWFRNCYSREEMKTRLARLCHTCHRQVHDFIPNEIEMGKKFNTIDLLLTHPQVANYVAWRRRRG</sequence>
<organism evidence="1 2">
    <name type="scientific">Roseibacillus persicicus</name>
    <dbReference type="NCBI Taxonomy" id="454148"/>
    <lineage>
        <taxon>Bacteria</taxon>
        <taxon>Pseudomonadati</taxon>
        <taxon>Verrucomicrobiota</taxon>
        <taxon>Verrucomicrobiia</taxon>
        <taxon>Verrucomicrobiales</taxon>
        <taxon>Verrucomicrobiaceae</taxon>
        <taxon>Roseibacillus</taxon>
    </lineage>
</organism>
<evidence type="ECO:0000313" key="2">
    <source>
        <dbReference type="Proteomes" id="UP000644507"/>
    </source>
</evidence>
<evidence type="ECO:0008006" key="3">
    <source>
        <dbReference type="Google" id="ProtNLM"/>
    </source>
</evidence>